<gene>
    <name evidence="2" type="ORF">STCU_08828</name>
</gene>
<evidence type="ECO:0000313" key="3">
    <source>
        <dbReference type="Proteomes" id="UP000015354"/>
    </source>
</evidence>
<proteinExistence type="predicted"/>
<feature type="compositionally biased region" description="Low complexity" evidence="1">
    <location>
        <begin position="17"/>
        <end position="27"/>
    </location>
</feature>
<evidence type="ECO:0000313" key="2">
    <source>
        <dbReference type="EMBL" id="EPY20800.1"/>
    </source>
</evidence>
<dbReference type="Proteomes" id="UP000015354">
    <property type="component" value="Unassembled WGS sequence"/>
</dbReference>
<dbReference type="AlphaFoldDB" id="S9VCJ0"/>
<dbReference type="OrthoDB" id="269394at2759"/>
<comment type="caution">
    <text evidence="2">The sequence shown here is derived from an EMBL/GenBank/DDBJ whole genome shotgun (WGS) entry which is preliminary data.</text>
</comment>
<organism evidence="2 3">
    <name type="scientific">Strigomonas culicis</name>
    <dbReference type="NCBI Taxonomy" id="28005"/>
    <lineage>
        <taxon>Eukaryota</taxon>
        <taxon>Discoba</taxon>
        <taxon>Euglenozoa</taxon>
        <taxon>Kinetoplastea</taxon>
        <taxon>Metakinetoplastina</taxon>
        <taxon>Trypanosomatida</taxon>
        <taxon>Trypanosomatidae</taxon>
        <taxon>Strigomonadinae</taxon>
        <taxon>Strigomonas</taxon>
    </lineage>
</organism>
<reference evidence="2 3" key="1">
    <citation type="journal article" date="2013" name="PLoS ONE">
        <title>Predicting the Proteins of Angomonas deanei, Strigomonas culicis and Their Respective Endosymbionts Reveals New Aspects of the Trypanosomatidae Family.</title>
        <authorList>
            <person name="Motta M.C."/>
            <person name="Martins A.C."/>
            <person name="de Souza S.S."/>
            <person name="Catta-Preta C.M."/>
            <person name="Silva R."/>
            <person name="Klein C.C."/>
            <person name="de Almeida L.G."/>
            <person name="de Lima Cunha O."/>
            <person name="Ciapina L.P."/>
            <person name="Brocchi M."/>
            <person name="Colabardini A.C."/>
            <person name="de Araujo Lima B."/>
            <person name="Machado C.R."/>
            <person name="de Almeida Soares C.M."/>
            <person name="Probst C.M."/>
            <person name="de Menezes C.B."/>
            <person name="Thompson C.E."/>
            <person name="Bartholomeu D.C."/>
            <person name="Gradia D.F."/>
            <person name="Pavoni D.P."/>
            <person name="Grisard E.C."/>
            <person name="Fantinatti-Garboggini F."/>
            <person name="Marchini F.K."/>
            <person name="Rodrigues-Luiz G.F."/>
            <person name="Wagner G."/>
            <person name="Goldman G.H."/>
            <person name="Fietto J.L."/>
            <person name="Elias M.C."/>
            <person name="Goldman M.H."/>
            <person name="Sagot M.F."/>
            <person name="Pereira M."/>
            <person name="Stoco P.H."/>
            <person name="de Mendonca-Neto R.P."/>
            <person name="Teixeira S.M."/>
            <person name="Maciel T.E."/>
            <person name="de Oliveira Mendes T.A."/>
            <person name="Urmenyi T.P."/>
            <person name="de Souza W."/>
            <person name="Schenkman S."/>
            <person name="de Vasconcelos A.T."/>
        </authorList>
    </citation>
    <scope>NUCLEOTIDE SEQUENCE [LARGE SCALE GENOMIC DNA]</scope>
</reference>
<sequence length="587" mass="64645">MTSPPEAATPLTQTHMAASATSAPPLSSHKRDRKDEVFTLFISRLTLIDTAEEASQWSSRARSQWGRGRPITVQVSSKSTVCGSTRPQKIDYKMLRQGWVGVSWDDDDGIVVPIADDPVLLLEVASVTKKGNKCLGIGVLHTQAMLCEDRQYAKMCVHMLPTAAAIDSTTVHIVAEVEVHSNLLDEPPENNYIPLEYNYGSVRVSTLDFYYPSFFLSSTGQYIISNVVCAMNMTESSSLAMQLLPRGLAASYVQTNPPQVITVRPQQRVYFSGTWLLSQAACMRSMELQLTVNGSQRPTAPIIIHVHNSVPQPASSDLPYHYWVNTTCVTNRAMMPSQELPLIKTILPVHRLIGNGPVDQTEGMIVAFDKDKGEQVLVQANGLPVEMGDRPSHNTLDVTSMADLLSSAVAFNTNASFVVSDRSAFASPARGPLLDLSQKTCLCTIVLGTIRGFPMVYETSTGVSPSFQVSLTLLDQTGWQLERGETLPSYQSASGSLRWTEELVLRKWPGAQSTQFVRLNLTEVRARDGDETPIGCGLISLRSMKRTYIHSSLSVAFFVYETYSLYDQLGSPSLLMKDVNVVFSQMR</sequence>
<keyword evidence="3" id="KW-1185">Reference proteome</keyword>
<evidence type="ECO:0000256" key="1">
    <source>
        <dbReference type="SAM" id="MobiDB-lite"/>
    </source>
</evidence>
<name>S9VCJ0_9TRYP</name>
<feature type="region of interest" description="Disordered" evidence="1">
    <location>
        <begin position="1"/>
        <end position="31"/>
    </location>
</feature>
<dbReference type="EMBL" id="ATMH01008828">
    <property type="protein sequence ID" value="EPY20800.1"/>
    <property type="molecule type" value="Genomic_DNA"/>
</dbReference>
<accession>S9VCJ0</accession>
<protein>
    <submittedName>
        <fullName evidence="2">Uncharacterized protein</fullName>
    </submittedName>
</protein>